<dbReference type="Proteomes" id="UP000182248">
    <property type="component" value="Unassembled WGS sequence"/>
</dbReference>
<dbReference type="GO" id="GO:0006352">
    <property type="term" value="P:DNA-templated transcription initiation"/>
    <property type="evidence" value="ECO:0007669"/>
    <property type="project" value="InterPro"/>
</dbReference>
<dbReference type="InterPro" id="IPR013249">
    <property type="entry name" value="RNA_pol_sigma70_r4_t2"/>
</dbReference>
<dbReference type="InterPro" id="IPR007627">
    <property type="entry name" value="RNA_pol_sigma70_r2"/>
</dbReference>
<dbReference type="Pfam" id="PF04542">
    <property type="entry name" value="Sigma70_r2"/>
    <property type="match status" value="1"/>
</dbReference>
<feature type="domain" description="RNA polymerase sigma factor 70 region 4 type 2" evidence="6">
    <location>
        <begin position="129"/>
        <end position="180"/>
    </location>
</feature>
<keyword evidence="8" id="KW-1185">Reference proteome</keyword>
<keyword evidence="3" id="KW-0731">Sigma factor</keyword>
<dbReference type="CDD" id="cd06171">
    <property type="entry name" value="Sigma70_r4"/>
    <property type="match status" value="1"/>
</dbReference>
<accession>A0A1K1MP08</accession>
<protein>
    <submittedName>
        <fullName evidence="7">RNA polymerase sigma-70 factor, ECF subfamily</fullName>
    </submittedName>
</protein>
<dbReference type="PANTHER" id="PTHR43133">
    <property type="entry name" value="RNA POLYMERASE ECF-TYPE SIGMA FACTO"/>
    <property type="match status" value="1"/>
</dbReference>
<evidence type="ECO:0000313" key="8">
    <source>
        <dbReference type="Proteomes" id="UP000182248"/>
    </source>
</evidence>
<dbReference type="PANTHER" id="PTHR43133:SF46">
    <property type="entry name" value="RNA POLYMERASE SIGMA-70 FACTOR ECF SUBFAMILY"/>
    <property type="match status" value="1"/>
</dbReference>
<comment type="similarity">
    <text evidence="1">Belongs to the sigma-70 factor family. ECF subfamily.</text>
</comment>
<evidence type="ECO:0000259" key="5">
    <source>
        <dbReference type="Pfam" id="PF04542"/>
    </source>
</evidence>
<feature type="domain" description="RNA polymerase sigma-70 region 2" evidence="5">
    <location>
        <begin position="26"/>
        <end position="92"/>
    </location>
</feature>
<dbReference type="InterPro" id="IPR036388">
    <property type="entry name" value="WH-like_DNA-bd_sf"/>
</dbReference>
<dbReference type="AlphaFoldDB" id="A0A1K1MP08"/>
<evidence type="ECO:0000256" key="2">
    <source>
        <dbReference type="ARBA" id="ARBA00023015"/>
    </source>
</evidence>
<dbReference type="Gene3D" id="1.10.1740.10">
    <property type="match status" value="1"/>
</dbReference>
<dbReference type="NCBIfam" id="TIGR02937">
    <property type="entry name" value="sigma70-ECF"/>
    <property type="match status" value="1"/>
</dbReference>
<dbReference type="GO" id="GO:0016987">
    <property type="term" value="F:sigma factor activity"/>
    <property type="evidence" value="ECO:0007669"/>
    <property type="project" value="UniProtKB-KW"/>
</dbReference>
<evidence type="ECO:0000256" key="4">
    <source>
        <dbReference type="ARBA" id="ARBA00023163"/>
    </source>
</evidence>
<name>A0A1K1MP08_9FLAO</name>
<dbReference type="GO" id="GO:0003677">
    <property type="term" value="F:DNA binding"/>
    <property type="evidence" value="ECO:0007669"/>
    <property type="project" value="InterPro"/>
</dbReference>
<dbReference type="SUPFAM" id="SSF88946">
    <property type="entry name" value="Sigma2 domain of RNA polymerase sigma factors"/>
    <property type="match status" value="1"/>
</dbReference>
<keyword evidence="2" id="KW-0805">Transcription regulation</keyword>
<dbReference type="InterPro" id="IPR014284">
    <property type="entry name" value="RNA_pol_sigma-70_dom"/>
</dbReference>
<dbReference type="RefSeq" id="WP_175545741.1">
    <property type="nucleotide sequence ID" value="NZ_FPJE01000003.1"/>
</dbReference>
<dbReference type="InterPro" id="IPR014327">
    <property type="entry name" value="RNA_pol_sigma70_bacteroid"/>
</dbReference>
<dbReference type="STRING" id="1150368.SAMN02927921_00684"/>
<evidence type="ECO:0000259" key="6">
    <source>
        <dbReference type="Pfam" id="PF08281"/>
    </source>
</evidence>
<dbReference type="InterPro" id="IPR013325">
    <property type="entry name" value="RNA_pol_sigma_r2"/>
</dbReference>
<sequence>MNTNGVNNSFFIHRLKKGEETAFEALFHLYFEKLYHFANAYIENSEDAKEIVQNTFYKIWKKRGTLPADLNLNAYLFATVKNDCLDYFKHQKIRYRYREDLEKNRSGILEASLQDDPSLQLIENELLLKVNRLIDELPPGCKEIFIKSRFEGLKYKEIADELNISVKTVENQISKALRHLRNELGEYLTLFL</sequence>
<dbReference type="InterPro" id="IPR039425">
    <property type="entry name" value="RNA_pol_sigma-70-like"/>
</dbReference>
<gene>
    <name evidence="7" type="ORF">SAMN02927921_00684</name>
</gene>
<reference evidence="7 8" key="1">
    <citation type="submission" date="2016-11" db="EMBL/GenBank/DDBJ databases">
        <authorList>
            <person name="Jaros S."/>
            <person name="Januszkiewicz K."/>
            <person name="Wedrychowicz H."/>
        </authorList>
    </citation>
    <scope>NUCLEOTIDE SEQUENCE [LARGE SCALE GENOMIC DNA]</scope>
    <source>
        <strain evidence="7 8">CGMCC 1.12145</strain>
    </source>
</reference>
<dbReference type="Gene3D" id="1.10.10.10">
    <property type="entry name" value="Winged helix-like DNA-binding domain superfamily/Winged helix DNA-binding domain"/>
    <property type="match status" value="1"/>
</dbReference>
<dbReference type="Pfam" id="PF08281">
    <property type="entry name" value="Sigma70_r4_2"/>
    <property type="match status" value="1"/>
</dbReference>
<evidence type="ECO:0000256" key="1">
    <source>
        <dbReference type="ARBA" id="ARBA00010641"/>
    </source>
</evidence>
<dbReference type="InterPro" id="IPR013324">
    <property type="entry name" value="RNA_pol_sigma_r3/r4-like"/>
</dbReference>
<proteinExistence type="inferred from homology"/>
<dbReference type="NCBIfam" id="TIGR02985">
    <property type="entry name" value="Sig70_bacteroi1"/>
    <property type="match status" value="1"/>
</dbReference>
<evidence type="ECO:0000256" key="3">
    <source>
        <dbReference type="ARBA" id="ARBA00023082"/>
    </source>
</evidence>
<dbReference type="SUPFAM" id="SSF88659">
    <property type="entry name" value="Sigma3 and sigma4 domains of RNA polymerase sigma factors"/>
    <property type="match status" value="1"/>
</dbReference>
<evidence type="ECO:0000313" key="7">
    <source>
        <dbReference type="EMBL" id="SFW24789.1"/>
    </source>
</evidence>
<organism evidence="7 8">
    <name type="scientific">Sinomicrobium oceani</name>
    <dbReference type="NCBI Taxonomy" id="1150368"/>
    <lineage>
        <taxon>Bacteria</taxon>
        <taxon>Pseudomonadati</taxon>
        <taxon>Bacteroidota</taxon>
        <taxon>Flavobacteriia</taxon>
        <taxon>Flavobacteriales</taxon>
        <taxon>Flavobacteriaceae</taxon>
        <taxon>Sinomicrobium</taxon>
    </lineage>
</organism>
<keyword evidence="4" id="KW-0804">Transcription</keyword>
<dbReference type="EMBL" id="FPJE01000003">
    <property type="protein sequence ID" value="SFW24789.1"/>
    <property type="molecule type" value="Genomic_DNA"/>
</dbReference>